<feature type="compositionally biased region" description="Basic and acidic residues" evidence="1">
    <location>
        <begin position="18"/>
        <end position="45"/>
    </location>
</feature>
<evidence type="ECO:0000313" key="2">
    <source>
        <dbReference type="EMBL" id="XCJ69976.1"/>
    </source>
</evidence>
<dbReference type="RefSeq" id="WP_353941637.1">
    <property type="nucleotide sequence ID" value="NZ_CP159534.1"/>
</dbReference>
<protein>
    <recommendedName>
        <fullName evidence="3">Integrase</fullName>
    </recommendedName>
</protein>
<accession>A0AAU8INL6</accession>
<feature type="region of interest" description="Disordered" evidence="1">
    <location>
        <begin position="1"/>
        <end position="45"/>
    </location>
</feature>
<proteinExistence type="predicted"/>
<evidence type="ECO:0008006" key="3">
    <source>
        <dbReference type="Google" id="ProtNLM"/>
    </source>
</evidence>
<evidence type="ECO:0000256" key="1">
    <source>
        <dbReference type="SAM" id="MobiDB-lite"/>
    </source>
</evidence>
<organism evidence="2">
    <name type="scientific">Streptomyces tabacisoli</name>
    <dbReference type="NCBI Taxonomy" id="3156398"/>
    <lineage>
        <taxon>Bacteria</taxon>
        <taxon>Bacillati</taxon>
        <taxon>Actinomycetota</taxon>
        <taxon>Actinomycetes</taxon>
        <taxon>Kitasatosporales</taxon>
        <taxon>Streptomycetaceae</taxon>
        <taxon>Streptomyces</taxon>
    </lineage>
</organism>
<dbReference type="EMBL" id="CP159534">
    <property type="protein sequence ID" value="XCJ69976.1"/>
    <property type="molecule type" value="Genomic_DNA"/>
</dbReference>
<gene>
    <name evidence="2" type="ORF">ABII15_08350</name>
</gene>
<dbReference type="KEGG" id="stac:ABII15_08350"/>
<name>A0AAU8INL6_9ACTN</name>
<dbReference type="AlphaFoldDB" id="A0AAU8INL6"/>
<reference evidence="2" key="1">
    <citation type="submission" date="2024-06" db="EMBL/GenBank/DDBJ databases">
        <title>Streptomyces sp. strain HUAS MG91 genome sequences.</title>
        <authorList>
            <person name="Mo P."/>
        </authorList>
    </citation>
    <scope>NUCLEOTIDE SEQUENCE</scope>
    <source>
        <strain evidence="2">HUAS MG91</strain>
    </source>
</reference>
<sequence>MRRVTMHKPVGQSSIARRLRDEAVERQRERPEVRKDVRKTWWPDE</sequence>